<comment type="caution">
    <text evidence="1">The sequence shown here is derived from an EMBL/GenBank/DDBJ whole genome shotgun (WGS) entry which is preliminary data.</text>
</comment>
<reference evidence="1 2" key="1">
    <citation type="submission" date="2023-07" db="EMBL/GenBank/DDBJ databases">
        <title>Genomic Encyclopedia of Type Strains, Phase IV (KMG-IV): sequencing the most valuable type-strain genomes for metagenomic binning, comparative biology and taxonomic classification.</title>
        <authorList>
            <person name="Goeker M."/>
        </authorList>
    </citation>
    <scope>NUCLEOTIDE SEQUENCE [LARGE SCALE GENOMIC DNA]</scope>
    <source>
        <strain evidence="1 2">DSM 23837</strain>
    </source>
</reference>
<protein>
    <submittedName>
        <fullName evidence="1">Uncharacterized protein</fullName>
    </submittedName>
</protein>
<sequence>MRDRGSVVIIENNKVGLIKRIKEGSVYPTSNWQ</sequence>
<organism evidence="1 2">
    <name type="scientific">Bacillus chungangensis</name>
    <dbReference type="NCBI Taxonomy" id="587633"/>
    <lineage>
        <taxon>Bacteria</taxon>
        <taxon>Bacillati</taxon>
        <taxon>Bacillota</taxon>
        <taxon>Bacilli</taxon>
        <taxon>Bacillales</taxon>
        <taxon>Bacillaceae</taxon>
        <taxon>Bacillus</taxon>
    </lineage>
</organism>
<dbReference type="EMBL" id="JAUSTT010000026">
    <property type="protein sequence ID" value="MDQ0177739.1"/>
    <property type="molecule type" value="Genomic_DNA"/>
</dbReference>
<evidence type="ECO:0000313" key="1">
    <source>
        <dbReference type="EMBL" id="MDQ0177739.1"/>
    </source>
</evidence>
<name>A0ABT9WX93_9BACI</name>
<evidence type="ECO:0000313" key="2">
    <source>
        <dbReference type="Proteomes" id="UP001223586"/>
    </source>
</evidence>
<keyword evidence="2" id="KW-1185">Reference proteome</keyword>
<dbReference type="Proteomes" id="UP001223586">
    <property type="component" value="Unassembled WGS sequence"/>
</dbReference>
<proteinExistence type="predicted"/>
<gene>
    <name evidence="1" type="ORF">J2S08_003620</name>
</gene>
<accession>A0ABT9WX93</accession>